<evidence type="ECO:0000256" key="3">
    <source>
        <dbReference type="ARBA" id="ARBA00022989"/>
    </source>
</evidence>
<feature type="transmembrane region" description="Helical" evidence="5">
    <location>
        <begin position="140"/>
        <end position="161"/>
    </location>
</feature>
<feature type="domain" description="Integral membrane bound transporter" evidence="6">
    <location>
        <begin position="326"/>
        <end position="454"/>
    </location>
</feature>
<feature type="transmembrane region" description="Helical" evidence="5">
    <location>
        <begin position="90"/>
        <end position="110"/>
    </location>
</feature>
<keyword evidence="3 5" id="KW-1133">Transmembrane helix</keyword>
<dbReference type="EMBL" id="BSUJ01000001">
    <property type="protein sequence ID" value="GMA21569.1"/>
    <property type="molecule type" value="Genomic_DNA"/>
</dbReference>
<evidence type="ECO:0000256" key="4">
    <source>
        <dbReference type="ARBA" id="ARBA00023136"/>
    </source>
</evidence>
<evidence type="ECO:0000256" key="5">
    <source>
        <dbReference type="SAM" id="Phobius"/>
    </source>
</evidence>
<protein>
    <submittedName>
        <fullName evidence="7">FUSC family protein</fullName>
    </submittedName>
</protein>
<evidence type="ECO:0000313" key="7">
    <source>
        <dbReference type="EMBL" id="GMA21569.1"/>
    </source>
</evidence>
<comment type="subcellular location">
    <subcellularLocation>
        <location evidence="1">Membrane</location>
        <topology evidence="1">Multi-pass membrane protein</topology>
    </subcellularLocation>
</comment>
<dbReference type="Proteomes" id="UP001157109">
    <property type="component" value="Unassembled WGS sequence"/>
</dbReference>
<name>A0ABQ6HV58_9MICO</name>
<accession>A0ABQ6HV58</accession>
<reference evidence="8" key="1">
    <citation type="journal article" date="2019" name="Int. J. Syst. Evol. Microbiol.">
        <title>The Global Catalogue of Microorganisms (GCM) 10K type strain sequencing project: providing services to taxonomists for standard genome sequencing and annotation.</title>
        <authorList>
            <consortium name="The Broad Institute Genomics Platform"/>
            <consortium name="The Broad Institute Genome Sequencing Center for Infectious Disease"/>
            <person name="Wu L."/>
            <person name="Ma J."/>
        </authorList>
    </citation>
    <scope>NUCLEOTIDE SEQUENCE [LARGE SCALE GENOMIC DNA]</scope>
    <source>
        <strain evidence="8">NBRC 105830</strain>
    </source>
</reference>
<dbReference type="Pfam" id="PF13515">
    <property type="entry name" value="FUSC_2"/>
    <property type="match status" value="1"/>
</dbReference>
<evidence type="ECO:0000256" key="2">
    <source>
        <dbReference type="ARBA" id="ARBA00022692"/>
    </source>
</evidence>
<keyword evidence="8" id="KW-1185">Reference proteome</keyword>
<keyword evidence="4 5" id="KW-0472">Membrane</keyword>
<comment type="caution">
    <text evidence="7">The sequence shown here is derived from an EMBL/GenBank/DDBJ whole genome shotgun (WGS) entry which is preliminary data.</text>
</comment>
<dbReference type="RefSeq" id="WP_241443485.1">
    <property type="nucleotide sequence ID" value="NZ_BSUJ01000001.1"/>
</dbReference>
<feature type="transmembrane region" description="Helical" evidence="5">
    <location>
        <begin position="313"/>
        <end position="334"/>
    </location>
</feature>
<feature type="transmembrane region" description="Helical" evidence="5">
    <location>
        <begin position="27"/>
        <end position="55"/>
    </location>
</feature>
<evidence type="ECO:0000256" key="1">
    <source>
        <dbReference type="ARBA" id="ARBA00004141"/>
    </source>
</evidence>
<gene>
    <name evidence="7" type="ORF">GCM10025862_35900</name>
</gene>
<dbReference type="InterPro" id="IPR049453">
    <property type="entry name" value="Memb_transporter_dom"/>
</dbReference>
<evidence type="ECO:0000259" key="6">
    <source>
        <dbReference type="Pfam" id="PF13515"/>
    </source>
</evidence>
<feature type="transmembrane region" description="Helical" evidence="5">
    <location>
        <begin position="67"/>
        <end position="84"/>
    </location>
</feature>
<sequence length="600" mass="63252">MGVVRDVFAVNRGVRRWPVALKAAISLAIPLSVATALGEQSLGLISTLGAFTALYAPSSPGRFRARLMAVVGVGLVAAATLGALTAGQPVLGIAAMVLVAMVATFACQALKIGPPGAFFFILVVGVANLMAQHGAPVAKIMALVAAGAAIAFVVGLSDLTLDRHGPERRAVDQAERAVDTFEATRGPQQAVAARGAASTALHAAWTALRDGGGRGGGGPELQLLTRRLGEVAERYAAVSARVSAHALGIDPEPWGSVQTTDARRLELTSVAQARQLSERREDEVDLEQLRESSLGRPDAGYLLRAAARRPSEILLSVLRVGLATAIAGALSVALGLGHGYWAVAFSALVLHQGGTRAAQTTRGLQRLVGTLGGLLLFAVLVQVHPTGWAVVVILVVLQLLIELLVVRNYAAAVLFITPLALSIASAAAPGLDPWHNVTDRAVDTVVAVVVSLAVLWATGWGRSVLHVRSHGRRVIEGIGAVLQDLASGRVFTAAARANRRHLYYELLEADQVTRRAAADEPRAVTPYQAMEQEVMTLGYLVLGACWHPTARASRELFEQAQVPLRRITATPVTSPRPAGEITADVLAIRSVISWWRARDR</sequence>
<organism evidence="7 8">
    <name type="scientific">Arsenicicoccus piscis</name>
    <dbReference type="NCBI Taxonomy" id="673954"/>
    <lineage>
        <taxon>Bacteria</taxon>
        <taxon>Bacillati</taxon>
        <taxon>Actinomycetota</taxon>
        <taxon>Actinomycetes</taxon>
        <taxon>Micrococcales</taxon>
        <taxon>Intrasporangiaceae</taxon>
        <taxon>Arsenicicoccus</taxon>
    </lineage>
</organism>
<feature type="transmembrane region" description="Helical" evidence="5">
    <location>
        <begin position="412"/>
        <end position="432"/>
    </location>
</feature>
<feature type="transmembrane region" description="Helical" evidence="5">
    <location>
        <begin position="444"/>
        <end position="465"/>
    </location>
</feature>
<evidence type="ECO:0000313" key="8">
    <source>
        <dbReference type="Proteomes" id="UP001157109"/>
    </source>
</evidence>
<proteinExistence type="predicted"/>
<keyword evidence="2 5" id="KW-0812">Transmembrane</keyword>